<evidence type="ECO:0008006" key="5">
    <source>
        <dbReference type="Google" id="ProtNLM"/>
    </source>
</evidence>
<dbReference type="PANTHER" id="PTHR42964">
    <property type="entry name" value="ENOYL-COA HYDRATASE"/>
    <property type="match status" value="1"/>
</dbReference>
<dbReference type="InterPro" id="IPR014748">
    <property type="entry name" value="Enoyl-CoA_hydra_C"/>
</dbReference>
<dbReference type="CDD" id="cd06558">
    <property type="entry name" value="crotonase-like"/>
    <property type="match status" value="2"/>
</dbReference>
<dbReference type="EMBL" id="BAAAYN010000003">
    <property type="protein sequence ID" value="GAA3382541.1"/>
    <property type="molecule type" value="Genomic_DNA"/>
</dbReference>
<evidence type="ECO:0000313" key="4">
    <source>
        <dbReference type="Proteomes" id="UP001501676"/>
    </source>
</evidence>
<dbReference type="InterPro" id="IPR051683">
    <property type="entry name" value="Enoyl-CoA_Hydratase/Isomerase"/>
</dbReference>
<comment type="similarity">
    <text evidence="1">Belongs to the enoyl-CoA hydratase/isomerase family.</text>
</comment>
<dbReference type="Proteomes" id="UP001501676">
    <property type="component" value="Unassembled WGS sequence"/>
</dbReference>
<proteinExistence type="inferred from homology"/>
<evidence type="ECO:0000256" key="1">
    <source>
        <dbReference type="ARBA" id="ARBA00005254"/>
    </source>
</evidence>
<accession>A0ABP6SQ05</accession>
<dbReference type="InterPro" id="IPR029045">
    <property type="entry name" value="ClpP/crotonase-like_dom_sf"/>
</dbReference>
<dbReference type="SUPFAM" id="SSF52096">
    <property type="entry name" value="ClpP/crotonase"/>
    <property type="match status" value="2"/>
</dbReference>
<evidence type="ECO:0000313" key="3">
    <source>
        <dbReference type="EMBL" id="GAA3382541.1"/>
    </source>
</evidence>
<dbReference type="PANTHER" id="PTHR42964:SF1">
    <property type="entry name" value="POLYKETIDE BIOSYNTHESIS ENOYL-COA HYDRATASE PKSH-RELATED"/>
    <property type="match status" value="1"/>
</dbReference>
<sequence length="569" mass="60937">MSSPYRGLRIERRGPVGWLVFDRPDVGNAMDAGMLDDLPRAWAELDADPSVRVIVNTGRGPAFQTGLDVRQLARDPAALREQSRRTKRAELRLTGWHNGVGKPVIAAVNGVCAGGGLHFVADADLVLAAESATFLDPHVSVGQASVYELIGLAHRGAVEPVLRLGLTGRHERMDAARAYALGIVGQVVPDDALAETAQALAETIADRPPDVLRATKRTLWAALETGRTTALRAAAGRAASARAATSPAEAGTETAFADAAGPTSAGGLPPAAALATAAAVPRDRFAIERTAMTALSEPSETYRYTDFETLRIERRGPVGWLLFNRPERLNAMTNQMRDELAIAWVELDRDPAVRVIVNTGEGRAFQTGVDVAEIASDGVGMERYRASMENFDVHFTAWHQQVAKPVIAAVNGVCAGGGFHFVADADVVIAATDAQFTDPHVSIGQVVAIEAIGLLRKMPFEPVMRMALTGRHERMSAERAYQLGMVSQLVEPDQLRDAAQELGELIARNSPVAMRATKRALWGALETGLTEACRAGAKDLVSVWGHPDQTEGPAAWAEKREAKWAPLSD</sequence>
<keyword evidence="4" id="KW-1185">Reference proteome</keyword>
<dbReference type="Gene3D" id="3.90.226.10">
    <property type="entry name" value="2-enoyl-CoA Hydratase, Chain A, domain 1"/>
    <property type="match status" value="2"/>
</dbReference>
<protein>
    <recommendedName>
        <fullName evidence="5">Enoyl-CoA hydratase</fullName>
    </recommendedName>
</protein>
<evidence type="ECO:0000256" key="2">
    <source>
        <dbReference type="SAM" id="MobiDB-lite"/>
    </source>
</evidence>
<reference evidence="4" key="1">
    <citation type="journal article" date="2019" name="Int. J. Syst. Evol. Microbiol.">
        <title>The Global Catalogue of Microorganisms (GCM) 10K type strain sequencing project: providing services to taxonomists for standard genome sequencing and annotation.</title>
        <authorList>
            <consortium name="The Broad Institute Genomics Platform"/>
            <consortium name="The Broad Institute Genome Sequencing Center for Infectious Disease"/>
            <person name="Wu L."/>
            <person name="Ma J."/>
        </authorList>
    </citation>
    <scope>NUCLEOTIDE SEQUENCE [LARGE SCALE GENOMIC DNA]</scope>
    <source>
        <strain evidence="4">JCM 9458</strain>
    </source>
</reference>
<comment type="caution">
    <text evidence="3">The sequence shown here is derived from an EMBL/GenBank/DDBJ whole genome shotgun (WGS) entry which is preliminary data.</text>
</comment>
<dbReference type="Pfam" id="PF00378">
    <property type="entry name" value="ECH_1"/>
    <property type="match status" value="2"/>
</dbReference>
<feature type="region of interest" description="Disordered" evidence="2">
    <location>
        <begin position="548"/>
        <end position="569"/>
    </location>
</feature>
<name>A0ABP6SQ05_9ACTN</name>
<dbReference type="Gene3D" id="1.10.12.10">
    <property type="entry name" value="Lyase 2-enoyl-coa Hydratase, Chain A, domain 2"/>
    <property type="match status" value="1"/>
</dbReference>
<organism evidence="3 4">
    <name type="scientific">Cryptosporangium minutisporangium</name>
    <dbReference type="NCBI Taxonomy" id="113569"/>
    <lineage>
        <taxon>Bacteria</taxon>
        <taxon>Bacillati</taxon>
        <taxon>Actinomycetota</taxon>
        <taxon>Actinomycetes</taxon>
        <taxon>Cryptosporangiales</taxon>
        <taxon>Cryptosporangiaceae</taxon>
        <taxon>Cryptosporangium</taxon>
    </lineage>
</organism>
<dbReference type="InterPro" id="IPR001753">
    <property type="entry name" value="Enoyl-CoA_hydra/iso"/>
</dbReference>
<gene>
    <name evidence="3" type="ORF">GCM10020369_04810</name>
</gene>